<evidence type="ECO:0000256" key="1">
    <source>
        <dbReference type="SAM" id="MobiDB-lite"/>
    </source>
</evidence>
<sequence>MSAPNFGRPTQNSTAAGSTTNPSSDYLEYDMVDDVITPNPDLNNLEDKDQNQDMHKEEENNQGQDQGHNNNSNHSNHTRKHTHKNRSNKNI</sequence>
<feature type="region of interest" description="Disordered" evidence="1">
    <location>
        <begin position="1"/>
        <end position="91"/>
    </location>
</feature>
<dbReference type="EMBL" id="CABT02000021">
    <property type="protein sequence ID" value="CCC11721.1"/>
    <property type="molecule type" value="Genomic_DNA"/>
</dbReference>
<dbReference type="HOGENOM" id="CLU_2428444_0_0_1"/>
<feature type="compositionally biased region" description="Basic and acidic residues" evidence="1">
    <location>
        <begin position="45"/>
        <end position="59"/>
    </location>
</feature>
<proteinExistence type="predicted"/>
<feature type="compositionally biased region" description="Basic residues" evidence="1">
    <location>
        <begin position="76"/>
        <end position="91"/>
    </location>
</feature>
<evidence type="ECO:0000313" key="2">
    <source>
        <dbReference type="EMBL" id="CCC11721.1"/>
    </source>
</evidence>
<evidence type="ECO:0000313" key="3">
    <source>
        <dbReference type="Proteomes" id="UP000001881"/>
    </source>
</evidence>
<comment type="caution">
    <text evidence="2">The sequence shown here is derived from an EMBL/GenBank/DDBJ whole genome shotgun (WGS) entry which is preliminary data.</text>
</comment>
<feature type="compositionally biased region" description="Polar residues" evidence="1">
    <location>
        <begin position="8"/>
        <end position="24"/>
    </location>
</feature>
<organism evidence="2 3">
    <name type="scientific">Sordaria macrospora (strain ATCC MYA-333 / DSM 997 / K(L3346) / K-hell)</name>
    <dbReference type="NCBI Taxonomy" id="771870"/>
    <lineage>
        <taxon>Eukaryota</taxon>
        <taxon>Fungi</taxon>
        <taxon>Dikarya</taxon>
        <taxon>Ascomycota</taxon>
        <taxon>Pezizomycotina</taxon>
        <taxon>Sordariomycetes</taxon>
        <taxon>Sordariomycetidae</taxon>
        <taxon>Sordariales</taxon>
        <taxon>Sordariaceae</taxon>
        <taxon>Sordaria</taxon>
    </lineage>
</organism>
<keyword evidence="3" id="KW-1185">Reference proteome</keyword>
<reference evidence="2 3" key="1">
    <citation type="journal article" date="2010" name="PLoS Genet.">
        <title>De novo assembly of a 40 Mb eukaryotic genome from short sequence reads: Sordaria macrospora, a model organism for fungal morphogenesis.</title>
        <authorList>
            <person name="Nowrousian M."/>
            <person name="Stajich J."/>
            <person name="Chu M."/>
            <person name="Engh I."/>
            <person name="Espagne E."/>
            <person name="Halliday K."/>
            <person name="Kamerewerd J."/>
            <person name="Kempken F."/>
            <person name="Knab B."/>
            <person name="Kuo H.C."/>
            <person name="Osiewacz H.D."/>
            <person name="Poeggeler S."/>
            <person name="Read N."/>
            <person name="Seiler S."/>
            <person name="Smith K."/>
            <person name="Zickler D."/>
            <person name="Kueck U."/>
            <person name="Freitag M."/>
        </authorList>
    </citation>
    <scope>NUCLEOTIDE SEQUENCE [LARGE SCALE GENOMIC DNA]</scope>
    <source>
        <strain evidence="3">ATCC MYA-333 / DSM 997 / K(L3346) / K-hell</strain>
        <tissue evidence="2">Mycelium</tissue>
    </source>
</reference>
<protein>
    <submittedName>
        <fullName evidence="2">WGS project CABT00000000 data, contig 2.21</fullName>
    </submittedName>
</protein>
<dbReference type="Proteomes" id="UP000001881">
    <property type="component" value="Unassembled WGS sequence"/>
</dbReference>
<dbReference type="AlphaFoldDB" id="F7W271"/>
<feature type="compositionally biased region" description="Low complexity" evidence="1">
    <location>
        <begin position="61"/>
        <end position="75"/>
    </location>
</feature>
<dbReference type="VEuPathDB" id="FungiDB:SMAC_04703"/>
<dbReference type="InParanoid" id="F7W271"/>
<name>F7W271_SORMK</name>
<accession>F7W271</accession>
<gene>
    <name evidence="2" type="ORF">SMAC_04703</name>
</gene>